<keyword evidence="3" id="KW-1185">Reference proteome</keyword>
<protein>
    <submittedName>
        <fullName evidence="2">Uncharacterized protein</fullName>
    </submittedName>
</protein>
<gene>
    <name evidence="2" type="ORF">M440DRAFT_190735</name>
</gene>
<sequence length="169" mass="18728">MRDFTHSPISNNIRKTGLSPYSPAELLPLVCCLLLALPSTPAARLSSASVASRLETEPSEKARGEKRVAASRQHLHHHDNRDRGFPAAALCACQLVFLLLKSHIYTLIFPQSSSRLAFSCSRLYISEFPPSLLNFSSSHLLFASHLFFPAYMNRNLSSHLSLSTSFVLT</sequence>
<evidence type="ECO:0000256" key="1">
    <source>
        <dbReference type="SAM" id="MobiDB-lite"/>
    </source>
</evidence>
<evidence type="ECO:0000313" key="2">
    <source>
        <dbReference type="EMBL" id="PTB80321.1"/>
    </source>
</evidence>
<feature type="compositionally biased region" description="Basic and acidic residues" evidence="1">
    <location>
        <begin position="54"/>
        <end position="68"/>
    </location>
</feature>
<dbReference type="EMBL" id="KZ679127">
    <property type="protein sequence ID" value="PTB80321.1"/>
    <property type="molecule type" value="Genomic_DNA"/>
</dbReference>
<name>A0A2T4CFI0_TRILO</name>
<organism evidence="2 3">
    <name type="scientific">Trichoderma longibrachiatum ATCC 18648</name>
    <dbReference type="NCBI Taxonomy" id="983965"/>
    <lineage>
        <taxon>Eukaryota</taxon>
        <taxon>Fungi</taxon>
        <taxon>Dikarya</taxon>
        <taxon>Ascomycota</taxon>
        <taxon>Pezizomycotina</taxon>
        <taxon>Sordariomycetes</taxon>
        <taxon>Hypocreomycetidae</taxon>
        <taxon>Hypocreales</taxon>
        <taxon>Hypocreaceae</taxon>
        <taxon>Trichoderma</taxon>
    </lineage>
</organism>
<evidence type="ECO:0000313" key="3">
    <source>
        <dbReference type="Proteomes" id="UP000240760"/>
    </source>
</evidence>
<feature type="region of interest" description="Disordered" evidence="1">
    <location>
        <begin position="54"/>
        <end position="80"/>
    </location>
</feature>
<proteinExistence type="predicted"/>
<dbReference type="Proteomes" id="UP000240760">
    <property type="component" value="Unassembled WGS sequence"/>
</dbReference>
<dbReference type="AlphaFoldDB" id="A0A2T4CFI0"/>
<accession>A0A2T4CFI0</accession>
<reference evidence="2 3" key="1">
    <citation type="submission" date="2016-07" db="EMBL/GenBank/DDBJ databases">
        <title>Multiple horizontal gene transfer events from other fungi enriched the ability of initially mycotrophic Trichoderma (Ascomycota) to feed on dead plant biomass.</title>
        <authorList>
            <consortium name="DOE Joint Genome Institute"/>
            <person name="Aerts A."/>
            <person name="Atanasova L."/>
            <person name="Chenthamara K."/>
            <person name="Zhang J."/>
            <person name="Grujic M."/>
            <person name="Henrissat B."/>
            <person name="Kuo A."/>
            <person name="Salamov A."/>
            <person name="Lipzen A."/>
            <person name="Labutti K."/>
            <person name="Barry K."/>
            <person name="Miao Y."/>
            <person name="Rahimi M.J."/>
            <person name="Shen Q."/>
            <person name="Grigoriev I.V."/>
            <person name="Kubicek C.P."/>
            <person name="Druzhinina I.S."/>
        </authorList>
    </citation>
    <scope>NUCLEOTIDE SEQUENCE [LARGE SCALE GENOMIC DNA]</scope>
    <source>
        <strain evidence="2 3">ATCC 18648</strain>
    </source>
</reference>